<feature type="compositionally biased region" description="Low complexity" evidence="1">
    <location>
        <begin position="784"/>
        <end position="800"/>
    </location>
</feature>
<sequence>MLGAEAFDRAPDLREGGVRGLELGIGLVGGVEAGLEDLGRERAQLRALGDQLLQRRRVQIVILLQHVGIDALGDRAQQRLIVLRQLVPLVEVDHEVDGRAAFPPAGVVVVGRDLHEAELLVVIGADEFGGVDRALFERGIDVAAGDLLRHHAELRHHLTGEAADPHLQPLQIFERVDFLAEPAAHLHAGIAAREADQPLLREELVIELDAAAEVVPGVHAARRQAEGHGRAERPGRILAPVVIAHRMRHLDGARLHGIGRLQTADELARGEGLDLEIAVGRLGDAFAERLGVAIERVERFREGRGHPPGDLRVRLRDRGGGKAGRGAADGAADRGFGQEGTAIHLDPLVQIRCVCAARGPGSPARRREPVRLGRPSPERGIKIFRKTRNKMSKTPLLRARVAASAAAVGQLDAGDLLGDRVDGERVGLAAVVLGRADVLPAAALVDLERAEIRLVAHLARARHPVAEIDIGQAGAARDVDMIEDQEGAEAVLVPVRVVEAVDHAHPVIEHVGQAHRGERAGRAGRGLGLAVFDDARLHRRLLDHRGEFEDVHVGHAAIGVARVEIAAEEGELFLGGPGAGGGALQVCVALQHPALGAAGLEIRHPDTGREAGRAIGAGGAVEHILRAPEALARERVVQLFRPLALQRGEQLALRTPVQIGTGLRRGHVELRCKRKRMAHFDSCDGVEVAGLGVRSLAKCGQASKIDPRRQAFHAIADMRSPAFFKAGRQEGAGCVFRDQLRGASGASVPTGAVSGIAAAARARSSMYWSNSALSRASRRRARKASNASCSRSSRASVSAL</sequence>
<organism evidence="2">
    <name type="scientific">bioreactor metagenome</name>
    <dbReference type="NCBI Taxonomy" id="1076179"/>
    <lineage>
        <taxon>unclassified sequences</taxon>
        <taxon>metagenomes</taxon>
        <taxon>ecological metagenomes</taxon>
    </lineage>
</organism>
<protein>
    <submittedName>
        <fullName evidence="2">Uncharacterized protein</fullName>
    </submittedName>
</protein>
<dbReference type="EMBL" id="VSSQ01000261">
    <property type="protein sequence ID" value="MPL88594.1"/>
    <property type="molecule type" value="Genomic_DNA"/>
</dbReference>
<feature type="region of interest" description="Disordered" evidence="1">
    <location>
        <begin position="303"/>
        <end position="333"/>
    </location>
</feature>
<evidence type="ECO:0000313" key="2">
    <source>
        <dbReference type="EMBL" id="MPL88594.1"/>
    </source>
</evidence>
<dbReference type="AlphaFoldDB" id="A0A644VB63"/>
<gene>
    <name evidence="2" type="ORF">SDC9_34620</name>
</gene>
<reference evidence="2" key="1">
    <citation type="submission" date="2019-08" db="EMBL/GenBank/DDBJ databases">
        <authorList>
            <person name="Kucharzyk K."/>
            <person name="Murdoch R.W."/>
            <person name="Higgins S."/>
            <person name="Loffler F."/>
        </authorList>
    </citation>
    <scope>NUCLEOTIDE SEQUENCE</scope>
</reference>
<accession>A0A644VB63</accession>
<proteinExistence type="predicted"/>
<comment type="caution">
    <text evidence="2">The sequence shown here is derived from an EMBL/GenBank/DDBJ whole genome shotgun (WGS) entry which is preliminary data.</text>
</comment>
<feature type="compositionally biased region" description="Basic and acidic residues" evidence="1">
    <location>
        <begin position="303"/>
        <end position="320"/>
    </location>
</feature>
<name>A0A644VB63_9ZZZZ</name>
<feature type="region of interest" description="Disordered" evidence="1">
    <location>
        <begin position="779"/>
        <end position="800"/>
    </location>
</feature>
<evidence type="ECO:0000256" key="1">
    <source>
        <dbReference type="SAM" id="MobiDB-lite"/>
    </source>
</evidence>